<dbReference type="Gene3D" id="3.40.367.20">
    <property type="match status" value="1"/>
</dbReference>
<keyword evidence="1" id="KW-0808">Transferase</keyword>
<sequence>MESEVPAESIHYFIAADVGGTNARFRVVKRSTQDSTYRKVVLEKSFQASEFESIDDIFMNLLGSINARISICTLAIAGPKDGRKVQVTNIPKWGWIDAEVLKEKFGFEKFFLLNDFEANGYGATFVDVEKSEDCVVINEGVQVSGGNKFIIGPGTGLGCAIIIYNKAEGDYNVHPGEGGHTEYPIVDEVDLRLKNFAIDYLKRVDNVEIDRVSVERLTAGPALPLIYEFFKLEHPELEVVLEAKSKKGEVSGKEILSKALNEKDPLCVMVLEQFIKHLAILTGDISLITLAYGGIYLCGGVAVALKNYLRSEECKFKQIMTKKGRFSERVANMPVYLLTHEPGLDGAEQYGLQALINNYEE</sequence>
<keyword evidence="3" id="KW-0812">Transmembrane</keyword>
<gene>
    <name evidence="4" type="ORF">EHAR0213_LOCUS11861</name>
</gene>
<organism evidence="4">
    <name type="scientific">Euplotes harpa</name>
    <dbReference type="NCBI Taxonomy" id="151035"/>
    <lineage>
        <taxon>Eukaryota</taxon>
        <taxon>Sar</taxon>
        <taxon>Alveolata</taxon>
        <taxon>Ciliophora</taxon>
        <taxon>Intramacronucleata</taxon>
        <taxon>Spirotrichea</taxon>
        <taxon>Hypotrichia</taxon>
        <taxon>Euplotida</taxon>
        <taxon>Euplotidae</taxon>
        <taxon>Euplotes</taxon>
    </lineage>
</organism>
<keyword evidence="3" id="KW-0472">Membrane</keyword>
<dbReference type="PANTHER" id="PTHR47363:SF1">
    <property type="entry name" value="GLUCOKINASE"/>
    <property type="match status" value="1"/>
</dbReference>
<evidence type="ECO:0000313" key="4">
    <source>
        <dbReference type="EMBL" id="CAE0352945.1"/>
    </source>
</evidence>
<keyword evidence="3" id="KW-1133">Transmembrane helix</keyword>
<dbReference type="InterPro" id="IPR003836">
    <property type="entry name" value="Glucokinase"/>
</dbReference>
<evidence type="ECO:0000256" key="2">
    <source>
        <dbReference type="ARBA" id="ARBA00022777"/>
    </source>
</evidence>
<dbReference type="GO" id="GO:0005536">
    <property type="term" value="F:D-glucose binding"/>
    <property type="evidence" value="ECO:0007669"/>
    <property type="project" value="InterPro"/>
</dbReference>
<dbReference type="AlphaFoldDB" id="A0A7S3JGH5"/>
<feature type="transmembrane region" description="Helical" evidence="3">
    <location>
        <begin position="285"/>
        <end position="305"/>
    </location>
</feature>
<evidence type="ECO:0008006" key="5">
    <source>
        <dbReference type="Google" id="ProtNLM"/>
    </source>
</evidence>
<reference evidence="4" key="1">
    <citation type="submission" date="2021-01" db="EMBL/GenBank/DDBJ databases">
        <authorList>
            <person name="Corre E."/>
            <person name="Pelletier E."/>
            <person name="Niang G."/>
            <person name="Scheremetjew M."/>
            <person name="Finn R."/>
            <person name="Kale V."/>
            <person name="Holt S."/>
            <person name="Cochrane G."/>
            <person name="Meng A."/>
            <person name="Brown T."/>
            <person name="Cohen L."/>
        </authorList>
    </citation>
    <scope>NUCLEOTIDE SEQUENCE</scope>
    <source>
        <strain evidence="4">FSP1.4</strain>
    </source>
</reference>
<dbReference type="GO" id="GO:0004340">
    <property type="term" value="F:glucokinase activity"/>
    <property type="evidence" value="ECO:0007669"/>
    <property type="project" value="InterPro"/>
</dbReference>
<proteinExistence type="predicted"/>
<protein>
    <recommendedName>
        <fullName evidence="5">Glucokinase</fullName>
    </recommendedName>
</protein>
<evidence type="ECO:0000256" key="1">
    <source>
        <dbReference type="ARBA" id="ARBA00022679"/>
    </source>
</evidence>
<dbReference type="Pfam" id="PF02685">
    <property type="entry name" value="Glucokinase"/>
    <property type="match status" value="1"/>
</dbReference>
<dbReference type="InterPro" id="IPR043129">
    <property type="entry name" value="ATPase_NBD"/>
</dbReference>
<dbReference type="Gene3D" id="3.30.420.40">
    <property type="match status" value="1"/>
</dbReference>
<dbReference type="EMBL" id="HBII01028296">
    <property type="protein sequence ID" value="CAE0352945.1"/>
    <property type="molecule type" value="Transcribed_RNA"/>
</dbReference>
<accession>A0A7S3JGH5</accession>
<dbReference type="CDD" id="cd24008">
    <property type="entry name" value="ASKHA_NBD_GLK"/>
    <property type="match status" value="1"/>
</dbReference>
<name>A0A7S3JGH5_9SPIT</name>
<dbReference type="PANTHER" id="PTHR47363">
    <property type="entry name" value="GLUCOKINASE"/>
    <property type="match status" value="1"/>
</dbReference>
<keyword evidence="2" id="KW-0418">Kinase</keyword>
<dbReference type="GO" id="GO:0006096">
    <property type="term" value="P:glycolytic process"/>
    <property type="evidence" value="ECO:0007669"/>
    <property type="project" value="InterPro"/>
</dbReference>
<dbReference type="SUPFAM" id="SSF53067">
    <property type="entry name" value="Actin-like ATPase domain"/>
    <property type="match status" value="1"/>
</dbReference>
<evidence type="ECO:0000256" key="3">
    <source>
        <dbReference type="SAM" id="Phobius"/>
    </source>
</evidence>
<dbReference type="GO" id="GO:0005524">
    <property type="term" value="F:ATP binding"/>
    <property type="evidence" value="ECO:0007669"/>
    <property type="project" value="InterPro"/>
</dbReference>